<keyword evidence="3" id="KW-0413">Isomerase</keyword>
<organism evidence="3 4">
    <name type="scientific">Aurantiacibacter atlanticus</name>
    <dbReference type="NCBI Taxonomy" id="1648404"/>
    <lineage>
        <taxon>Bacteria</taxon>
        <taxon>Pseudomonadati</taxon>
        <taxon>Pseudomonadota</taxon>
        <taxon>Alphaproteobacteria</taxon>
        <taxon>Sphingomonadales</taxon>
        <taxon>Erythrobacteraceae</taxon>
        <taxon>Aurantiacibacter</taxon>
    </lineage>
</organism>
<dbReference type="GO" id="GO:0003755">
    <property type="term" value="F:peptidyl-prolyl cis-trans isomerase activity"/>
    <property type="evidence" value="ECO:0007669"/>
    <property type="project" value="InterPro"/>
</dbReference>
<gene>
    <name evidence="3" type="ORF">CP97_12725</name>
</gene>
<dbReference type="Pfam" id="PF00160">
    <property type="entry name" value="Pro_isomerase"/>
    <property type="match status" value="1"/>
</dbReference>
<keyword evidence="4" id="KW-1185">Reference proteome</keyword>
<evidence type="ECO:0000313" key="4">
    <source>
        <dbReference type="Proteomes" id="UP000059113"/>
    </source>
</evidence>
<dbReference type="STRING" id="1648404.CP97_12725"/>
<dbReference type="SUPFAM" id="SSF50891">
    <property type="entry name" value="Cyclophilin-like"/>
    <property type="match status" value="1"/>
</dbReference>
<reference evidence="4" key="2">
    <citation type="submission" date="2015-04" db="EMBL/GenBank/DDBJ databases">
        <title>The complete genome sequence of Erythrobacter sp. s21-N3.</title>
        <authorList>
            <person name="Zhuang L."/>
            <person name="Liu Y."/>
            <person name="Shao Z."/>
        </authorList>
    </citation>
    <scope>NUCLEOTIDE SEQUENCE [LARGE SCALE GENOMIC DNA]</scope>
    <source>
        <strain evidence="4">s21-N3</strain>
    </source>
</reference>
<dbReference type="InterPro" id="IPR029000">
    <property type="entry name" value="Cyclophilin-like_dom_sf"/>
</dbReference>
<evidence type="ECO:0000256" key="1">
    <source>
        <dbReference type="SAM" id="SignalP"/>
    </source>
</evidence>
<accession>A0A0H4VEE2</accession>
<reference evidence="3 4" key="1">
    <citation type="journal article" date="2015" name="Int. J. Syst. Evol. Microbiol.">
        <title>Erythrobacter atlanticus sp. nov., a bacterium from ocean sediment able to degrade polycyclic aromatic hydrocarbons.</title>
        <authorList>
            <person name="Zhuang L."/>
            <person name="Liu Y."/>
            <person name="Wang L."/>
            <person name="Wang W."/>
            <person name="Shao Z."/>
        </authorList>
    </citation>
    <scope>NUCLEOTIDE SEQUENCE [LARGE SCALE GENOMIC DNA]</scope>
    <source>
        <strain evidence="4">s21-N3</strain>
    </source>
</reference>
<dbReference type="EMBL" id="CP011310">
    <property type="protein sequence ID" value="AKQ42715.2"/>
    <property type="molecule type" value="Genomic_DNA"/>
</dbReference>
<dbReference type="InterPro" id="IPR002130">
    <property type="entry name" value="Cyclophilin-type_PPIase_dom"/>
</dbReference>
<feature type="chain" id="PRO_5007772082" evidence="1">
    <location>
        <begin position="24"/>
        <end position="347"/>
    </location>
</feature>
<evidence type="ECO:0000259" key="2">
    <source>
        <dbReference type="Pfam" id="PF00160"/>
    </source>
</evidence>
<proteinExistence type="predicted"/>
<dbReference type="AlphaFoldDB" id="A0A0H4VEE2"/>
<dbReference type="KEGG" id="ery:CP97_12725"/>
<dbReference type="Proteomes" id="UP000059113">
    <property type="component" value="Chromosome"/>
</dbReference>
<feature type="domain" description="PPIase cyclophilin-type" evidence="2">
    <location>
        <begin position="82"/>
        <end position="270"/>
    </location>
</feature>
<protein>
    <submittedName>
        <fullName evidence="3">Peptidylprolyl isomerase</fullName>
    </submittedName>
</protein>
<keyword evidence="1" id="KW-0732">Signal</keyword>
<dbReference type="Gene3D" id="2.40.100.10">
    <property type="entry name" value="Cyclophilin-like"/>
    <property type="match status" value="2"/>
</dbReference>
<sequence>MVCMRTCLALAALSFVIAAPALAQEQPAPVTPGSVIESAAPEEWHSIAAEDLLVMELAPDAAGEPRTIVIQLMPAPLSQPWVENIRTLARAQYWDGSSINRVQDNYVVQWGQPDEGSGGTVKPVPEGLNVVPESAYTVDFAPGLFGGRIYHRDGARDEIVRIEPRPFPHGPRPNSFADPYADAVGFIGGFPAAAAMELTRDADIVSRPTQAWPTHCYGMVGVGRDVSPDTGDGSQLYTVIGHAPRHLDRNIALVGRVIEGMEHLSSLPRGTGPLSFYETEEELVPILSFRIATDLANPPRFEFLDTGSVSFERYIAVRANRHDDFYNIPAGGVDICNVPVPVRRAGD</sequence>
<name>A0A0H4VEE2_9SPHN</name>
<evidence type="ECO:0000313" key="3">
    <source>
        <dbReference type="EMBL" id="AKQ42715.2"/>
    </source>
</evidence>
<feature type="signal peptide" evidence="1">
    <location>
        <begin position="1"/>
        <end position="23"/>
    </location>
</feature>